<dbReference type="RefSeq" id="WP_126309838.1">
    <property type="nucleotide sequence ID" value="NZ_AP018449.1"/>
</dbReference>
<feature type="compositionally biased region" description="Polar residues" evidence="1">
    <location>
        <begin position="10"/>
        <end position="19"/>
    </location>
</feature>
<evidence type="ECO:0000256" key="1">
    <source>
        <dbReference type="SAM" id="MobiDB-lite"/>
    </source>
</evidence>
<organism evidence="2 3">
    <name type="scientific">Methylomusa anaerophila</name>
    <dbReference type="NCBI Taxonomy" id="1930071"/>
    <lineage>
        <taxon>Bacteria</taxon>
        <taxon>Bacillati</taxon>
        <taxon>Bacillota</taxon>
        <taxon>Negativicutes</taxon>
        <taxon>Selenomonadales</taxon>
        <taxon>Sporomusaceae</taxon>
        <taxon>Methylomusa</taxon>
    </lineage>
</organism>
<feature type="compositionally biased region" description="Basic and acidic residues" evidence="1">
    <location>
        <begin position="23"/>
        <end position="40"/>
    </location>
</feature>
<name>A0A348APF2_9FIRM</name>
<feature type="compositionally biased region" description="Polar residues" evidence="1">
    <location>
        <begin position="112"/>
        <end position="126"/>
    </location>
</feature>
<feature type="region of interest" description="Disordered" evidence="1">
    <location>
        <begin position="88"/>
        <end position="135"/>
    </location>
</feature>
<accession>A0A348APF2</accession>
<evidence type="ECO:0000313" key="2">
    <source>
        <dbReference type="EMBL" id="BBB92950.1"/>
    </source>
</evidence>
<dbReference type="KEGG" id="mana:MAMMFC1_03658"/>
<dbReference type="AlphaFoldDB" id="A0A348APF2"/>
<dbReference type="OrthoDB" id="1685273at2"/>
<reference evidence="2 3" key="1">
    <citation type="journal article" date="2018" name="Int. J. Syst. Evol. Microbiol.">
        <title>Methylomusa anaerophila gen. nov., sp. nov., an anaerobic methanol-utilizing bacterium isolated from a microbial fuel cell.</title>
        <authorList>
            <person name="Amano N."/>
            <person name="Yamamuro A."/>
            <person name="Miyahara M."/>
            <person name="Kouzuma A."/>
            <person name="Abe T."/>
            <person name="Watanabe K."/>
        </authorList>
    </citation>
    <scope>NUCLEOTIDE SEQUENCE [LARGE SCALE GENOMIC DNA]</scope>
    <source>
        <strain evidence="2 3">MMFC1</strain>
    </source>
</reference>
<feature type="compositionally biased region" description="Polar residues" evidence="1">
    <location>
        <begin position="153"/>
        <end position="173"/>
    </location>
</feature>
<feature type="region of interest" description="Disordered" evidence="1">
    <location>
        <begin position="153"/>
        <end position="181"/>
    </location>
</feature>
<gene>
    <name evidence="2" type="ORF">MAMMFC1_03658</name>
</gene>
<dbReference type="Proteomes" id="UP000276437">
    <property type="component" value="Chromosome"/>
</dbReference>
<dbReference type="EMBL" id="AP018449">
    <property type="protein sequence ID" value="BBB92950.1"/>
    <property type="molecule type" value="Genomic_DNA"/>
</dbReference>
<sequence>MPKRLARRSLNYNNANNSDSETESERNDTITKEKTSKSTDADGLIADMAKGFLQAQAQIADSSSTSNSQEMIDLLNKLNNQLEKLQNSFDKGTGQQKGTTNTGQAIGLRGNGRQTSTSPLTANNTGQQMQQTESQLSQELQNLFSRLLTENQAQNGQADTQANQKSYTNQAGRENNKSSAAANSVVAQTAAQVLAQAQYELSNELEASLKKLKQVISESEKIANKISSLLGEAGKSK</sequence>
<keyword evidence="3" id="KW-1185">Reference proteome</keyword>
<evidence type="ECO:0000313" key="3">
    <source>
        <dbReference type="Proteomes" id="UP000276437"/>
    </source>
</evidence>
<feature type="compositionally biased region" description="Low complexity" evidence="1">
    <location>
        <begin position="88"/>
        <end position="104"/>
    </location>
</feature>
<proteinExistence type="predicted"/>
<feature type="region of interest" description="Disordered" evidence="1">
    <location>
        <begin position="1"/>
        <end position="43"/>
    </location>
</feature>
<protein>
    <submittedName>
        <fullName evidence="2">Uncharacterized protein</fullName>
    </submittedName>
</protein>